<comment type="caution">
    <text evidence="1">The sequence shown here is derived from an EMBL/GenBank/DDBJ whole genome shotgun (WGS) entry which is preliminary data.</text>
</comment>
<reference evidence="1 2" key="1">
    <citation type="submission" date="2022-08" db="EMBL/GenBank/DDBJ databases">
        <title>YIM 101645 draft genome.</title>
        <authorList>
            <person name="Chen X."/>
        </authorList>
    </citation>
    <scope>NUCLEOTIDE SEQUENCE [LARGE SCALE GENOMIC DNA]</scope>
    <source>
        <strain evidence="1 2">YIM 101645</strain>
    </source>
</reference>
<keyword evidence="2" id="KW-1185">Reference proteome</keyword>
<sequence>MIVLYPQTEPRVEIEDPDVEAIKKAKAKEPTANDLIRRMPNGVRRFMVTGRPPAEAPAAIIAYMAERGMTKVDGRLGRVGPLVYTTLGKQVITQLQRRMKGHD</sequence>
<organism evidence="1 2">
    <name type="scientific">Corynebacterium lemuris</name>
    <dbReference type="NCBI Taxonomy" id="1859292"/>
    <lineage>
        <taxon>Bacteria</taxon>
        <taxon>Bacillati</taxon>
        <taxon>Actinomycetota</taxon>
        <taxon>Actinomycetes</taxon>
        <taxon>Mycobacteriales</taxon>
        <taxon>Corynebacteriaceae</taxon>
        <taxon>Corynebacterium</taxon>
    </lineage>
</organism>
<protein>
    <submittedName>
        <fullName evidence="1">Uncharacterized protein</fullName>
    </submittedName>
</protein>
<name>A0ABT2FX29_9CORY</name>
<accession>A0ABT2FX29</accession>
<dbReference type="Proteomes" id="UP001205965">
    <property type="component" value="Unassembled WGS sequence"/>
</dbReference>
<proteinExistence type="predicted"/>
<evidence type="ECO:0000313" key="1">
    <source>
        <dbReference type="EMBL" id="MCS5479798.1"/>
    </source>
</evidence>
<dbReference type="EMBL" id="JANWTC010000006">
    <property type="protein sequence ID" value="MCS5479798.1"/>
    <property type="molecule type" value="Genomic_DNA"/>
</dbReference>
<gene>
    <name evidence="1" type="ORF">NYP18_09010</name>
</gene>
<evidence type="ECO:0000313" key="2">
    <source>
        <dbReference type="Proteomes" id="UP001205965"/>
    </source>
</evidence>